<dbReference type="EMBL" id="LJSK01000052">
    <property type="protein sequence ID" value="KPI88383.1"/>
    <property type="molecule type" value="Genomic_DNA"/>
</dbReference>
<dbReference type="GO" id="GO:0036064">
    <property type="term" value="C:ciliary basal body"/>
    <property type="evidence" value="ECO:0007669"/>
    <property type="project" value="TreeGrafter"/>
</dbReference>
<comment type="caution">
    <text evidence="3">The sequence shown here is derived from an EMBL/GenBank/DDBJ whole genome shotgun (WGS) entry which is preliminary data.</text>
</comment>
<evidence type="ECO:0000256" key="1">
    <source>
        <dbReference type="SAM" id="Coils"/>
    </source>
</evidence>
<dbReference type="VEuPathDB" id="TriTrypDB:Lsey_0052_0060"/>
<organism evidence="3 4">
    <name type="scientific">Leptomonas seymouri</name>
    <dbReference type="NCBI Taxonomy" id="5684"/>
    <lineage>
        <taxon>Eukaryota</taxon>
        <taxon>Discoba</taxon>
        <taxon>Euglenozoa</taxon>
        <taxon>Kinetoplastea</taxon>
        <taxon>Metakinetoplastina</taxon>
        <taxon>Trypanosomatida</taxon>
        <taxon>Trypanosomatidae</taxon>
        <taxon>Leishmaniinae</taxon>
        <taxon>Leptomonas</taxon>
    </lineage>
</organism>
<feature type="compositionally biased region" description="Low complexity" evidence="2">
    <location>
        <begin position="257"/>
        <end position="266"/>
    </location>
</feature>
<gene>
    <name evidence="3" type="ORF">ABL78_2502</name>
</gene>
<dbReference type="InterPro" id="IPR033192">
    <property type="entry name" value="ODAD3"/>
</dbReference>
<name>A0A0N1PF92_LEPSE</name>
<dbReference type="GO" id="GO:0035253">
    <property type="term" value="C:ciliary rootlet"/>
    <property type="evidence" value="ECO:0007669"/>
    <property type="project" value="TreeGrafter"/>
</dbReference>
<evidence type="ECO:0000313" key="3">
    <source>
        <dbReference type="EMBL" id="KPI88383.1"/>
    </source>
</evidence>
<feature type="region of interest" description="Disordered" evidence="2">
    <location>
        <begin position="250"/>
        <end position="291"/>
    </location>
</feature>
<sequence>MNISEDALKSRQSVLDVGQRNQLEAMQAEVRRNNELLTTLRRENKELRSVLQQTLRGQRNISVEDHYAKEEELLHNKTCVLKRSLNAVKAKNVELIKEIEKTVEENAYLIQEGYGTMEEDSAVAHKIRALENRLDKCLVKHNEVNTIRRTYETLLERLQLEQAGFNTQVSSTEQALQCADKELGELVTVWKSAAKARDAAKAEVSDLKSQLAAERQKQRKDLDERRAFIETKRQQLEKKHEMILLKLQQQEDRHARAAQNSATSTSSRRRGGHRSGASSASSLRPEQVEDLQKQKGAYLRLRDMTMGANVTDVINKLRERTTQYEQLQTTSQELEKDMKELEENKVKLQAEWEAVNHRAGHALVSARVMRAARDAYATADGKGEGGVKGAGEVAAVGEDNDGADGFSGNGSAGYADNTDFGLRADRHHDRRLILEEFRQHLRQRQEELEEAQKTHDGLEQLMREVDMGVQYLAGKLSIANTSATASSPAVASKQGSAAKTSVTVDLLRSCGAKLQLMLEELSQEELDAVVRSMIGAKFSTPGTNVRVEEVLEAKQQQQALRQQQSTSASRGRSSINYLGGGVMGTSTSPTAIGGAATAATAAATGGGRRSSVSAAGASGAGTAADDYPENEIHDRQ</sequence>
<dbReference type="GO" id="GO:0097542">
    <property type="term" value="C:ciliary tip"/>
    <property type="evidence" value="ECO:0007669"/>
    <property type="project" value="TreeGrafter"/>
</dbReference>
<dbReference type="OMA" id="SVEDHYA"/>
<feature type="compositionally biased region" description="Low complexity" evidence="2">
    <location>
        <begin position="275"/>
        <end position="284"/>
    </location>
</feature>
<evidence type="ECO:0000256" key="2">
    <source>
        <dbReference type="SAM" id="MobiDB-lite"/>
    </source>
</evidence>
<feature type="coiled-coil region" evidence="1">
    <location>
        <begin position="434"/>
        <end position="461"/>
    </location>
</feature>
<dbReference type="PANTHER" id="PTHR46518:SF2">
    <property type="match status" value="1"/>
</dbReference>
<dbReference type="OrthoDB" id="10255247at2759"/>
<feature type="coiled-coil region" evidence="1">
    <location>
        <begin position="23"/>
        <end position="53"/>
    </location>
</feature>
<reference evidence="3 4" key="1">
    <citation type="journal article" date="2015" name="PLoS Pathog.">
        <title>Leptomonas seymouri: Adaptations to the Dixenous Life Cycle Analyzed by Genome Sequencing, Transcriptome Profiling and Co-infection with Leishmania donovani.</title>
        <authorList>
            <person name="Kraeva N."/>
            <person name="Butenko A."/>
            <person name="Hlavacova J."/>
            <person name="Kostygov A."/>
            <person name="Myskova J."/>
            <person name="Grybchuk D."/>
            <person name="Lestinova T."/>
            <person name="Votypka J."/>
            <person name="Volf P."/>
            <person name="Opperdoes F."/>
            <person name="Flegontov P."/>
            <person name="Lukes J."/>
            <person name="Yurchenko V."/>
        </authorList>
    </citation>
    <scope>NUCLEOTIDE SEQUENCE [LARGE SCALE GENOMIC DNA]</scope>
    <source>
        <strain evidence="3 4">ATCC 30220</strain>
    </source>
</reference>
<dbReference type="GO" id="GO:0036158">
    <property type="term" value="P:outer dynein arm assembly"/>
    <property type="evidence" value="ECO:0007669"/>
    <property type="project" value="InterPro"/>
</dbReference>
<feature type="coiled-coil region" evidence="1">
    <location>
        <begin position="317"/>
        <end position="358"/>
    </location>
</feature>
<feature type="region of interest" description="Disordered" evidence="2">
    <location>
        <begin position="595"/>
        <end position="636"/>
    </location>
</feature>
<feature type="compositionally biased region" description="Low complexity" evidence="2">
    <location>
        <begin position="595"/>
        <end position="624"/>
    </location>
</feature>
<keyword evidence="1" id="KW-0175">Coiled coil</keyword>
<protein>
    <submittedName>
        <fullName evidence="3">Uncharacterized protein</fullName>
    </submittedName>
</protein>
<accession>A0A0N1PF92</accession>
<dbReference type="GO" id="GO:0003341">
    <property type="term" value="P:cilium movement"/>
    <property type="evidence" value="ECO:0007669"/>
    <property type="project" value="InterPro"/>
</dbReference>
<keyword evidence="4" id="KW-1185">Reference proteome</keyword>
<proteinExistence type="predicted"/>
<dbReference type="PANTHER" id="PTHR46518">
    <property type="entry name" value="COILED-COIL DOMAIN-CONTAINING PROTEIN 151"/>
    <property type="match status" value="1"/>
</dbReference>
<dbReference type="AlphaFoldDB" id="A0A0N1PF92"/>
<dbReference type="Proteomes" id="UP000038009">
    <property type="component" value="Unassembled WGS sequence"/>
</dbReference>
<evidence type="ECO:0000313" key="4">
    <source>
        <dbReference type="Proteomes" id="UP000038009"/>
    </source>
</evidence>